<evidence type="ECO:0000313" key="2">
    <source>
        <dbReference type="Proteomes" id="UP000196877"/>
    </source>
</evidence>
<evidence type="ECO:0008006" key="3">
    <source>
        <dbReference type="Google" id="ProtNLM"/>
    </source>
</evidence>
<protein>
    <recommendedName>
        <fullName evidence="3">YqzE family protein</fullName>
    </recommendedName>
</protein>
<dbReference type="RefSeq" id="WP_006637533.1">
    <property type="nucleotide sequence ID" value="NZ_BORD01000005.1"/>
</dbReference>
<sequence>MKTNDYVKYMTEQLVKYMDTPKQERKEMKEKRKESRPPSRIYRWFGILPIGCMMFFKRHKS</sequence>
<name>A0ABM6LGQ3_9BACI</name>
<accession>A0ABM6LGQ3</accession>
<reference evidence="1 2" key="1">
    <citation type="submission" date="2017-06" db="EMBL/GenBank/DDBJ databases">
        <title>Genome sequence of Bacillus sonorensis strain SRCM101395.</title>
        <authorList>
            <person name="Cho S.H."/>
        </authorList>
    </citation>
    <scope>NUCLEOTIDE SEQUENCE [LARGE SCALE GENOMIC DNA]</scope>
    <source>
        <strain evidence="1 2">SRCM101395</strain>
    </source>
</reference>
<organism evidence="1 2">
    <name type="scientific">Bacillus sonorensis</name>
    <dbReference type="NCBI Taxonomy" id="119858"/>
    <lineage>
        <taxon>Bacteria</taxon>
        <taxon>Bacillati</taxon>
        <taxon>Bacillota</taxon>
        <taxon>Bacilli</taxon>
        <taxon>Bacillales</taxon>
        <taxon>Bacillaceae</taxon>
        <taxon>Bacillus</taxon>
    </lineage>
</organism>
<evidence type="ECO:0000313" key="1">
    <source>
        <dbReference type="EMBL" id="ASB88468.1"/>
    </source>
</evidence>
<dbReference type="Proteomes" id="UP000196877">
    <property type="component" value="Chromosome"/>
</dbReference>
<dbReference type="InterPro" id="IPR025622">
    <property type="entry name" value="YqzE"/>
</dbReference>
<gene>
    <name evidence="1" type="ORF">S101395_01960</name>
</gene>
<dbReference type="EMBL" id="CP021920">
    <property type="protein sequence ID" value="ASB88468.1"/>
    <property type="molecule type" value="Genomic_DNA"/>
</dbReference>
<dbReference type="GeneID" id="92854093"/>
<proteinExistence type="predicted"/>
<keyword evidence="2" id="KW-1185">Reference proteome</keyword>
<dbReference type="Pfam" id="PF14038">
    <property type="entry name" value="YqzE"/>
    <property type="match status" value="1"/>
</dbReference>